<keyword evidence="1" id="KW-0812">Transmembrane</keyword>
<proteinExistence type="predicted"/>
<evidence type="ECO:0000313" key="4">
    <source>
        <dbReference type="Proteomes" id="UP000051264"/>
    </source>
</evidence>
<dbReference type="Pfam" id="PF11797">
    <property type="entry name" value="WxLIP_HBD"/>
    <property type="match status" value="1"/>
</dbReference>
<dbReference type="eggNOG" id="COG4072">
    <property type="taxonomic scope" value="Bacteria"/>
</dbReference>
<comment type="caution">
    <text evidence="3">The sequence shown here is derived from an EMBL/GenBank/DDBJ whole genome shotgun (WGS) entry which is preliminary data.</text>
</comment>
<dbReference type="OrthoDB" id="2365961at2"/>
<dbReference type="AlphaFoldDB" id="A0A0R1RMY6"/>
<keyword evidence="1" id="KW-0472">Membrane</keyword>
<keyword evidence="1" id="KW-1133">Transmembrane helix</keyword>
<feature type="domain" description="WxL Interacting Protein host binding" evidence="2">
    <location>
        <begin position="2"/>
        <end position="123"/>
    </location>
</feature>
<dbReference type="PATRIC" id="fig|1423747.3.peg.197"/>
<evidence type="ECO:0000256" key="1">
    <source>
        <dbReference type="SAM" id="Phobius"/>
    </source>
</evidence>
<evidence type="ECO:0000259" key="2">
    <source>
        <dbReference type="Pfam" id="PF11797"/>
    </source>
</evidence>
<organism evidence="3 4">
    <name type="scientific">Latilactobacillus fuchuensis DSM 14340 = JCM 11249</name>
    <dbReference type="NCBI Taxonomy" id="1423747"/>
    <lineage>
        <taxon>Bacteria</taxon>
        <taxon>Bacillati</taxon>
        <taxon>Bacillota</taxon>
        <taxon>Bacilli</taxon>
        <taxon>Lactobacillales</taxon>
        <taxon>Lactobacillaceae</taxon>
        <taxon>Latilactobacillus</taxon>
    </lineage>
</organism>
<dbReference type="InterPro" id="IPR021759">
    <property type="entry name" value="WxLIP_HBD"/>
</dbReference>
<sequence length="167" mass="19298">MVLRQEDQPAVKPNLRLQTVKPGLVNSHTAILANLQNTRAESLGEMDVKAEIRKVGQSKVLYQNHKTDLQMAPNSNFNYGIDLKNKPLKAGRYQLKMTIKGNKGSWVLTKEFTITRQQANKYNDKAVELPKTNWWPYIIIGLLAVIILFLIWLLWKRRKNDEDEPTE</sequence>
<reference evidence="3 4" key="1">
    <citation type="journal article" date="2015" name="Genome Announc.">
        <title>Expanding the biotechnology potential of lactobacilli through comparative genomics of 213 strains and associated genera.</title>
        <authorList>
            <person name="Sun Z."/>
            <person name="Harris H.M."/>
            <person name="McCann A."/>
            <person name="Guo C."/>
            <person name="Argimon S."/>
            <person name="Zhang W."/>
            <person name="Yang X."/>
            <person name="Jeffery I.B."/>
            <person name="Cooney J.C."/>
            <person name="Kagawa T.F."/>
            <person name="Liu W."/>
            <person name="Song Y."/>
            <person name="Salvetti E."/>
            <person name="Wrobel A."/>
            <person name="Rasinkangas P."/>
            <person name="Parkhill J."/>
            <person name="Rea M.C."/>
            <person name="O'Sullivan O."/>
            <person name="Ritari J."/>
            <person name="Douillard F.P."/>
            <person name="Paul Ross R."/>
            <person name="Yang R."/>
            <person name="Briner A.E."/>
            <person name="Felis G.E."/>
            <person name="de Vos W.M."/>
            <person name="Barrangou R."/>
            <person name="Klaenhammer T.R."/>
            <person name="Caufield P.W."/>
            <person name="Cui Y."/>
            <person name="Zhang H."/>
            <person name="O'Toole P.W."/>
        </authorList>
    </citation>
    <scope>NUCLEOTIDE SEQUENCE [LARGE SCALE GENOMIC DNA]</scope>
    <source>
        <strain evidence="3 4">DSM 14340</strain>
    </source>
</reference>
<gene>
    <name evidence="3" type="ORF">FC69_GL000191</name>
</gene>
<protein>
    <recommendedName>
        <fullName evidence="2">WxL Interacting Protein host binding domain-containing protein</fullName>
    </recommendedName>
</protein>
<dbReference type="NCBIfam" id="TIGR01167">
    <property type="entry name" value="LPXTG_anchor"/>
    <property type="match status" value="1"/>
</dbReference>
<name>A0A0R1RMY6_9LACO</name>
<dbReference type="Proteomes" id="UP000051264">
    <property type="component" value="Unassembled WGS sequence"/>
</dbReference>
<dbReference type="EMBL" id="AZEX01000068">
    <property type="protein sequence ID" value="KRL58541.1"/>
    <property type="molecule type" value="Genomic_DNA"/>
</dbReference>
<evidence type="ECO:0000313" key="3">
    <source>
        <dbReference type="EMBL" id="KRL58541.1"/>
    </source>
</evidence>
<feature type="transmembrane region" description="Helical" evidence="1">
    <location>
        <begin position="134"/>
        <end position="155"/>
    </location>
</feature>
<accession>A0A0R1RMY6</accession>
<dbReference type="STRING" id="1423747.FC69_GL000191"/>